<organism evidence="1 2">
    <name type="scientific">Photobacterium chitinilyticum</name>
    <dbReference type="NCBI Taxonomy" id="2485123"/>
    <lineage>
        <taxon>Bacteria</taxon>
        <taxon>Pseudomonadati</taxon>
        <taxon>Pseudomonadota</taxon>
        <taxon>Gammaproteobacteria</taxon>
        <taxon>Vibrionales</taxon>
        <taxon>Vibrionaceae</taxon>
        <taxon>Photobacterium</taxon>
    </lineage>
</organism>
<protein>
    <submittedName>
        <fullName evidence="1">Uncharacterized protein</fullName>
    </submittedName>
</protein>
<comment type="caution">
    <text evidence="1">The sequence shown here is derived from an EMBL/GenBank/DDBJ whole genome shotgun (WGS) entry which is preliminary data.</text>
</comment>
<dbReference type="EMBL" id="RJLM01000015">
    <property type="protein sequence ID" value="RWX53336.1"/>
    <property type="molecule type" value="Genomic_DNA"/>
</dbReference>
<evidence type="ECO:0000313" key="2">
    <source>
        <dbReference type="Proteomes" id="UP000287563"/>
    </source>
</evidence>
<evidence type="ECO:0000313" key="1">
    <source>
        <dbReference type="EMBL" id="RWX53336.1"/>
    </source>
</evidence>
<dbReference type="AlphaFoldDB" id="A0A3S3R686"/>
<gene>
    <name evidence="1" type="ORF">EDI28_22240</name>
</gene>
<reference evidence="1 2" key="1">
    <citation type="submission" date="2018-11" db="EMBL/GenBank/DDBJ databases">
        <title>Photobacterium sp. BEI247 sp. nov., a marine bacterium isolated from Yongle Blue Hole in the South China Sea.</title>
        <authorList>
            <person name="Wang X."/>
        </authorList>
    </citation>
    <scope>NUCLEOTIDE SEQUENCE [LARGE SCALE GENOMIC DNA]</scope>
    <source>
        <strain evidence="2">BEI247</strain>
    </source>
</reference>
<dbReference type="Proteomes" id="UP000287563">
    <property type="component" value="Unassembled WGS sequence"/>
</dbReference>
<dbReference type="RefSeq" id="WP_128786044.1">
    <property type="nucleotide sequence ID" value="NZ_JAKJSG010000030.1"/>
</dbReference>
<accession>A0A3S3R686</accession>
<name>A0A3S3R686_9GAMM</name>
<keyword evidence="2" id="KW-1185">Reference proteome</keyword>
<sequence>MPLFATRARIKLNYNGAAKVRGISSERQEKKALRWGAVLTINFDRQVKNTGSKIGRLTTCPAQPGQYANTTSQQ</sequence>
<proteinExistence type="predicted"/>